<keyword evidence="3" id="KW-1185">Reference proteome</keyword>
<name>A0A423PTN6_9GAMM</name>
<proteinExistence type="predicted"/>
<evidence type="ECO:0000313" key="3">
    <source>
        <dbReference type="Proteomes" id="UP000285310"/>
    </source>
</evidence>
<dbReference type="InterPro" id="IPR018713">
    <property type="entry name" value="MPAB/Lcp_cat_dom"/>
</dbReference>
<dbReference type="Proteomes" id="UP000285310">
    <property type="component" value="Unassembled WGS sequence"/>
</dbReference>
<accession>A0A423PTN6</accession>
<sequence>MSWSARTFARNVSAQALAGATEPVYARLRGWIVDTVATRQDFGIDYDHPVGDQGLFGPESVTWKIHADFPGMMAGGIAALMLQTLHPRALAGVWDHSRFRSDALGRLRNTTMFVAATTYAPTHHAERIIDIVDRMHARVTGETPEGEPYDARDPHLLTWVHCTEMAMFLEGYKRYRRADLPRHVEDAYFRETRVIAEKLGARDVPGSKQEMADYFVAIQPELRFDQRSRDTLAVLDTMALPIPVAGVSRRMFLGAGAALLPEWARLRMHRSYRQRVIDRGAAESLSRIGPVMRAAMSQGVGVRSAARCGATRDCLNFD</sequence>
<reference evidence="2 3" key="1">
    <citation type="submission" date="2013-10" db="EMBL/GenBank/DDBJ databases">
        <title>Salinisphaera japonica YTM-1 Genome Sequencing.</title>
        <authorList>
            <person name="Lai Q."/>
            <person name="Li C."/>
            <person name="Shao Z."/>
        </authorList>
    </citation>
    <scope>NUCLEOTIDE SEQUENCE [LARGE SCALE GENOMIC DNA]</scope>
    <source>
        <strain evidence="2 3">YTM-1</strain>
    </source>
</reference>
<gene>
    <name evidence="2" type="ORF">SAJA_07035</name>
</gene>
<dbReference type="GO" id="GO:0016491">
    <property type="term" value="F:oxidoreductase activity"/>
    <property type="evidence" value="ECO:0007669"/>
    <property type="project" value="InterPro"/>
</dbReference>
<evidence type="ECO:0000259" key="1">
    <source>
        <dbReference type="Pfam" id="PF09995"/>
    </source>
</evidence>
<dbReference type="OrthoDB" id="108890at2"/>
<dbReference type="Pfam" id="PF09995">
    <property type="entry name" value="MPAB_Lcp_cat"/>
    <property type="match status" value="1"/>
</dbReference>
<dbReference type="EMBL" id="AYKG01000018">
    <property type="protein sequence ID" value="ROO28921.1"/>
    <property type="molecule type" value="Genomic_DNA"/>
</dbReference>
<organism evidence="2 3">
    <name type="scientific">Salinisphaera japonica YTM-1</name>
    <dbReference type="NCBI Taxonomy" id="1209778"/>
    <lineage>
        <taxon>Bacteria</taxon>
        <taxon>Pseudomonadati</taxon>
        <taxon>Pseudomonadota</taxon>
        <taxon>Gammaproteobacteria</taxon>
        <taxon>Salinisphaerales</taxon>
        <taxon>Salinisphaeraceae</taxon>
        <taxon>Salinisphaera</taxon>
    </lineage>
</organism>
<dbReference type="InParanoid" id="A0A423PTN6"/>
<dbReference type="AlphaFoldDB" id="A0A423PTN6"/>
<dbReference type="PANTHER" id="PTHR36151">
    <property type="entry name" value="BLR2777 PROTEIN"/>
    <property type="match status" value="1"/>
</dbReference>
<evidence type="ECO:0000313" key="2">
    <source>
        <dbReference type="EMBL" id="ROO28921.1"/>
    </source>
</evidence>
<protein>
    <recommendedName>
        <fullName evidence="1">ER-bound oxygenase mpaB/mpaB'/Rubber oxygenase catalytic domain-containing protein</fullName>
    </recommendedName>
</protein>
<feature type="domain" description="ER-bound oxygenase mpaB/mpaB'/Rubber oxygenase catalytic" evidence="1">
    <location>
        <begin position="63"/>
        <end position="275"/>
    </location>
</feature>
<comment type="caution">
    <text evidence="2">The sequence shown here is derived from an EMBL/GenBank/DDBJ whole genome shotgun (WGS) entry which is preliminary data.</text>
</comment>
<dbReference type="PANTHER" id="PTHR36151:SF3">
    <property type="entry name" value="ER-BOUND OXYGENASE MPAB_MPAB'_RUBBER OXYGENASE CATALYTIC DOMAIN-CONTAINING PROTEIN"/>
    <property type="match status" value="1"/>
</dbReference>
<dbReference type="RefSeq" id="WP_123657932.1">
    <property type="nucleotide sequence ID" value="NZ_AYKG01000018.1"/>
</dbReference>